<comment type="caution">
    <text evidence="1">The sequence shown here is derived from an EMBL/GenBank/DDBJ whole genome shotgun (WGS) entry which is preliminary data.</text>
</comment>
<evidence type="ECO:0000313" key="1">
    <source>
        <dbReference type="EMBL" id="MBO8423641.1"/>
    </source>
</evidence>
<sequence length="124" mass="13054">MRRNKNKQCAVADNIARAHGPMQQPQAGPFPMVQTAATAITLPNVGGIPVQSNGMPMGLPVYTSVDEYGRTYSPLMHYGPQTHSAPVPVAIAPSVCQLNPIIAPIAFVPFGGDDQASNVTNEEG</sequence>
<accession>A0A940ICM9</accession>
<dbReference type="AlphaFoldDB" id="A0A940ICM9"/>
<protein>
    <submittedName>
        <fullName evidence="1">Uncharacterized protein</fullName>
    </submittedName>
</protein>
<dbReference type="EMBL" id="JADINF010000031">
    <property type="protein sequence ID" value="MBO8423641.1"/>
    <property type="molecule type" value="Genomic_DNA"/>
</dbReference>
<evidence type="ECO:0000313" key="2">
    <source>
        <dbReference type="Proteomes" id="UP000727857"/>
    </source>
</evidence>
<dbReference type="Proteomes" id="UP000727857">
    <property type="component" value="Unassembled WGS sequence"/>
</dbReference>
<proteinExistence type="predicted"/>
<reference evidence="1" key="1">
    <citation type="submission" date="2020-10" db="EMBL/GenBank/DDBJ databases">
        <authorList>
            <person name="Gilroy R."/>
        </authorList>
    </citation>
    <scope>NUCLEOTIDE SEQUENCE</scope>
    <source>
        <strain evidence="1">517</strain>
    </source>
</reference>
<reference evidence="1" key="2">
    <citation type="journal article" date="2021" name="PeerJ">
        <title>Extensive microbial diversity within the chicken gut microbiome revealed by metagenomics and culture.</title>
        <authorList>
            <person name="Gilroy R."/>
            <person name="Ravi A."/>
            <person name="Getino M."/>
            <person name="Pursley I."/>
            <person name="Horton D.L."/>
            <person name="Alikhan N.F."/>
            <person name="Baker D."/>
            <person name="Gharbi K."/>
            <person name="Hall N."/>
            <person name="Watson M."/>
            <person name="Adriaenssens E.M."/>
            <person name="Foster-Nyarko E."/>
            <person name="Jarju S."/>
            <person name="Secka A."/>
            <person name="Antonio M."/>
            <person name="Oren A."/>
            <person name="Chaudhuri R.R."/>
            <person name="La Ragione R."/>
            <person name="Hildebrand F."/>
            <person name="Pallen M.J."/>
        </authorList>
    </citation>
    <scope>NUCLEOTIDE SEQUENCE</scope>
    <source>
        <strain evidence="1">517</strain>
    </source>
</reference>
<gene>
    <name evidence="1" type="ORF">IAB16_01265</name>
</gene>
<name>A0A940ICM9_9FIRM</name>
<organism evidence="1 2">
    <name type="scientific">Candidatus Stercoripulliclostridium pullicola</name>
    <dbReference type="NCBI Taxonomy" id="2840953"/>
    <lineage>
        <taxon>Bacteria</taxon>
        <taxon>Bacillati</taxon>
        <taxon>Bacillota</taxon>
        <taxon>Clostridia</taxon>
        <taxon>Eubacteriales</taxon>
        <taxon>Candidatus Stercoripulliclostridium</taxon>
    </lineage>
</organism>